<evidence type="ECO:0000256" key="4">
    <source>
        <dbReference type="SAM" id="SignalP"/>
    </source>
</evidence>
<evidence type="ECO:0000313" key="7">
    <source>
        <dbReference type="Proteomes" id="UP000706039"/>
    </source>
</evidence>
<evidence type="ECO:0000313" key="6">
    <source>
        <dbReference type="EMBL" id="MBY8821339.1"/>
    </source>
</evidence>
<feature type="domain" description="Transglycosylase SLT" evidence="5">
    <location>
        <begin position="511"/>
        <end position="610"/>
    </location>
</feature>
<dbReference type="EMBL" id="JAINVV010000002">
    <property type="protein sequence ID" value="MBY8821339.1"/>
    <property type="molecule type" value="Genomic_DNA"/>
</dbReference>
<dbReference type="SUPFAM" id="SSF53955">
    <property type="entry name" value="Lysozyme-like"/>
    <property type="match status" value="1"/>
</dbReference>
<reference evidence="6 7" key="1">
    <citation type="submission" date="2021-08" db="EMBL/GenBank/DDBJ databases">
        <authorList>
            <person name="Tuo L."/>
        </authorList>
    </citation>
    <scope>NUCLEOTIDE SEQUENCE [LARGE SCALE GENOMIC DNA]</scope>
    <source>
        <strain evidence="6 7">JCM 31229</strain>
    </source>
</reference>
<sequence>MSSMVVRLIAAGLMLSASSVAMAETLSPDQRSWYQAQLQGVSTGALRPGRTDPVADAVVTWNRLRQSDNYSFSDYASFLVANPGWPGESAMRKTAERAINPNNYSPPQVAAYFERMPALTTTGEARHAIALLAMGRTEQARAVARRAWTGGTLSPEDEARIIGAFGSTLTSADHDLRMERLLWSNASNAAVRQLSFIAPDRRPLFEARIAMQTKAADAATKATSLDDRFRNDPGYIVDRAGWLRTTGNSPAARAYLAGPRSLTVPPLDAEEWFETLLTNARAAANDTQWTLAYNIASRIDDGYAPGIDIRDRPIGERDDYTSLAWLAGTTAMQKLGRPADAIGMFERYALAARSPQTQSKGFYWAGRAALSAGQAERANGFFQRASEFNDQFYGQLALERLGMPIPPPSIGPTITPSAAERSAFFDRSVVRAARMLGEMGDWRDQTQFLRTISNDAKSDLDHHFAAELASQIRRPDLGVMIARSARINGHNDYVRSGFPVVTLPSGHESNFTMVHAITRQESQFDREAVSHAGARGLMQLMPGTARETAGKIGESYNLANLTGDPLYNIRLGSTYFQSMLNYFGGSYPLAVAAYNAGPGNVNKWLRANGDPRTPGIDMIDWIEQIPIFETRNYVQRVLENAVVYDAINPDKARSKGARTPLSWYLGKRSAG</sequence>
<evidence type="ECO:0000259" key="5">
    <source>
        <dbReference type="Pfam" id="PF01464"/>
    </source>
</evidence>
<dbReference type="InterPro" id="IPR023346">
    <property type="entry name" value="Lysozyme-like_dom_sf"/>
</dbReference>
<protein>
    <submittedName>
        <fullName evidence="6">Lytic transglycosylase domain-containing protein</fullName>
    </submittedName>
</protein>
<comment type="caution">
    <text evidence="6">The sequence shown here is derived from an EMBL/GenBank/DDBJ whole genome shotgun (WGS) entry which is preliminary data.</text>
</comment>
<keyword evidence="7" id="KW-1185">Reference proteome</keyword>
<feature type="chain" id="PRO_5047291812" evidence="4">
    <location>
        <begin position="24"/>
        <end position="671"/>
    </location>
</feature>
<dbReference type="PANTHER" id="PTHR37423">
    <property type="entry name" value="SOLUBLE LYTIC MUREIN TRANSGLYCOSYLASE-RELATED"/>
    <property type="match status" value="1"/>
</dbReference>
<keyword evidence="3 4" id="KW-0732">Signal</keyword>
<dbReference type="Pfam" id="PF01464">
    <property type="entry name" value="SLT"/>
    <property type="match status" value="1"/>
</dbReference>
<dbReference type="SUPFAM" id="SSF48435">
    <property type="entry name" value="Bacterial muramidases"/>
    <property type="match status" value="1"/>
</dbReference>
<dbReference type="InterPro" id="IPR008258">
    <property type="entry name" value="Transglycosylase_SLT_dom_1"/>
</dbReference>
<comment type="similarity">
    <text evidence="2">Belongs to the virb1 family.</text>
</comment>
<feature type="signal peptide" evidence="4">
    <location>
        <begin position="1"/>
        <end position="23"/>
    </location>
</feature>
<dbReference type="Proteomes" id="UP000706039">
    <property type="component" value="Unassembled WGS sequence"/>
</dbReference>
<organism evidence="6 7">
    <name type="scientific">Sphingomonas colocasiae</name>
    <dbReference type="NCBI Taxonomy" id="1848973"/>
    <lineage>
        <taxon>Bacteria</taxon>
        <taxon>Pseudomonadati</taxon>
        <taxon>Pseudomonadota</taxon>
        <taxon>Alphaproteobacteria</taxon>
        <taxon>Sphingomonadales</taxon>
        <taxon>Sphingomonadaceae</taxon>
        <taxon>Sphingomonas</taxon>
    </lineage>
</organism>
<dbReference type="PANTHER" id="PTHR37423:SF2">
    <property type="entry name" value="MEMBRANE-BOUND LYTIC MUREIN TRANSGLYCOSYLASE C"/>
    <property type="match status" value="1"/>
</dbReference>
<dbReference type="Gene3D" id="1.25.20.10">
    <property type="entry name" value="Bacterial muramidases"/>
    <property type="match status" value="1"/>
</dbReference>
<proteinExistence type="inferred from homology"/>
<dbReference type="CDD" id="cd13401">
    <property type="entry name" value="Slt70-like"/>
    <property type="match status" value="1"/>
</dbReference>
<gene>
    <name evidence="6" type="ORF">K7G82_03490</name>
</gene>
<dbReference type="Gene3D" id="1.10.530.10">
    <property type="match status" value="1"/>
</dbReference>
<evidence type="ECO:0000256" key="2">
    <source>
        <dbReference type="ARBA" id="ARBA00009387"/>
    </source>
</evidence>
<accession>A0ABS7PMR8</accession>
<evidence type="ECO:0000256" key="1">
    <source>
        <dbReference type="ARBA" id="ARBA00007734"/>
    </source>
</evidence>
<evidence type="ECO:0000256" key="3">
    <source>
        <dbReference type="ARBA" id="ARBA00022729"/>
    </source>
</evidence>
<comment type="similarity">
    <text evidence="1">Belongs to the transglycosylase Slt family.</text>
</comment>
<name>A0ABS7PMR8_9SPHN</name>
<dbReference type="InterPro" id="IPR008939">
    <property type="entry name" value="Lytic_TGlycosylase_superhlx_U"/>
</dbReference>